<feature type="compositionally biased region" description="Low complexity" evidence="1">
    <location>
        <begin position="115"/>
        <end position="129"/>
    </location>
</feature>
<dbReference type="Proteomes" id="UP000053477">
    <property type="component" value="Unassembled WGS sequence"/>
</dbReference>
<dbReference type="InParanoid" id="A0A0H2R704"/>
<evidence type="ECO:0000256" key="1">
    <source>
        <dbReference type="SAM" id="MobiDB-lite"/>
    </source>
</evidence>
<feature type="compositionally biased region" description="Low complexity" evidence="1">
    <location>
        <begin position="165"/>
        <end position="194"/>
    </location>
</feature>
<protein>
    <submittedName>
        <fullName evidence="2">Uncharacterized protein</fullName>
    </submittedName>
</protein>
<proteinExistence type="predicted"/>
<feature type="compositionally biased region" description="Polar residues" evidence="1">
    <location>
        <begin position="69"/>
        <end position="80"/>
    </location>
</feature>
<gene>
    <name evidence="2" type="ORF">SCHPADRAFT_896393</name>
</gene>
<evidence type="ECO:0000313" key="2">
    <source>
        <dbReference type="EMBL" id="KLO05268.1"/>
    </source>
</evidence>
<reference evidence="2 3" key="1">
    <citation type="submission" date="2015-04" db="EMBL/GenBank/DDBJ databases">
        <title>Complete genome sequence of Schizopora paradoxa KUC8140, a cosmopolitan wood degrader in East Asia.</title>
        <authorList>
            <consortium name="DOE Joint Genome Institute"/>
            <person name="Min B."/>
            <person name="Park H."/>
            <person name="Jang Y."/>
            <person name="Kim J.-J."/>
            <person name="Kim K.H."/>
            <person name="Pangilinan J."/>
            <person name="Lipzen A."/>
            <person name="Riley R."/>
            <person name="Grigoriev I.V."/>
            <person name="Spatafora J.W."/>
            <person name="Choi I.-G."/>
        </authorList>
    </citation>
    <scope>NUCLEOTIDE SEQUENCE [LARGE SCALE GENOMIC DNA]</scope>
    <source>
        <strain evidence="2 3">KUC8140</strain>
    </source>
</reference>
<dbReference type="AlphaFoldDB" id="A0A0H2R704"/>
<evidence type="ECO:0000313" key="3">
    <source>
        <dbReference type="Proteomes" id="UP000053477"/>
    </source>
</evidence>
<feature type="region of interest" description="Disordered" evidence="1">
    <location>
        <begin position="165"/>
        <end position="206"/>
    </location>
</feature>
<organism evidence="2 3">
    <name type="scientific">Schizopora paradoxa</name>
    <dbReference type="NCBI Taxonomy" id="27342"/>
    <lineage>
        <taxon>Eukaryota</taxon>
        <taxon>Fungi</taxon>
        <taxon>Dikarya</taxon>
        <taxon>Basidiomycota</taxon>
        <taxon>Agaricomycotina</taxon>
        <taxon>Agaricomycetes</taxon>
        <taxon>Hymenochaetales</taxon>
        <taxon>Schizoporaceae</taxon>
        <taxon>Schizopora</taxon>
    </lineage>
</organism>
<keyword evidence="3" id="KW-1185">Reference proteome</keyword>
<dbReference type="EMBL" id="KQ086334">
    <property type="protein sequence ID" value="KLO05268.1"/>
    <property type="molecule type" value="Genomic_DNA"/>
</dbReference>
<feature type="region of interest" description="Disordered" evidence="1">
    <location>
        <begin position="25"/>
        <end position="139"/>
    </location>
</feature>
<sequence length="379" mass="40532">MRKDGYSYLTSLVVVPTFMPGYMADEEQERNELPIADYGVEDEIPELPQGIDPPDLDAPRQTRSKTRARLSNVSSTQTTIIPDDPQMPATPTNSAAGPAGRDGSIELITNDAPRAAVGNGVDGAAGSVAPNPPVINLDSDEDDRAIRAGIHGPPQTIHRVHSNASIASNQSAASRASSSKSLASSSKSLKSQKAAGKKPMGHGDNASATSLKVLASLSAKLKKGKIPLREKKEELLTQGANSNLAFQRSMRDYHLYRAHALASEVVALQENEKLQEKANQSQADARKHNIVSKSVEAALEVKEAGRVNKRVGKAREKAGNLFVRNHDAAGADDSDVDDYDDAVETSSIAERLESLQPFGDDDDDEDVDVDEMVIDSMDG</sequence>
<accession>A0A0H2R704</accession>
<name>A0A0H2R704_9AGAM</name>